<sequence length="189" mass="20627">MKGLSSWFTWTSAGRCRSPRSGARRYFATFLDYYSKLSVVVPMKQKSEVAKFQLASDACSWGTSRTRRRIGCSKTATESNHPADVIFDEGIGGDGVVELGFDPTDGSQTAEGHNAQLHTEAQQGSKVVFLCEGNAAARASDPRPPRALSRTGAKMRVDFETVREGQSKGERDRGGYRNANTDCPEVPRA</sequence>
<proteinExistence type="predicted"/>
<protein>
    <submittedName>
        <fullName evidence="2">Uncharacterized protein</fullName>
    </submittedName>
</protein>
<dbReference type="AlphaFoldDB" id="A0A1Y1I7V5"/>
<keyword evidence="3" id="KW-1185">Reference proteome</keyword>
<feature type="compositionally biased region" description="Basic and acidic residues" evidence="1">
    <location>
        <begin position="155"/>
        <end position="175"/>
    </location>
</feature>
<dbReference type="Proteomes" id="UP000054558">
    <property type="component" value="Unassembled WGS sequence"/>
</dbReference>
<evidence type="ECO:0000313" key="2">
    <source>
        <dbReference type="EMBL" id="GAQ84777.1"/>
    </source>
</evidence>
<organism evidence="2 3">
    <name type="scientific">Klebsormidium nitens</name>
    <name type="common">Green alga</name>
    <name type="synonym">Ulothrix nitens</name>
    <dbReference type="NCBI Taxonomy" id="105231"/>
    <lineage>
        <taxon>Eukaryota</taxon>
        <taxon>Viridiplantae</taxon>
        <taxon>Streptophyta</taxon>
        <taxon>Klebsormidiophyceae</taxon>
        <taxon>Klebsormidiales</taxon>
        <taxon>Klebsormidiaceae</taxon>
        <taxon>Klebsormidium</taxon>
    </lineage>
</organism>
<reference evidence="2 3" key="1">
    <citation type="journal article" date="2014" name="Nat. Commun.">
        <title>Klebsormidium flaccidum genome reveals primary factors for plant terrestrial adaptation.</title>
        <authorList>
            <person name="Hori K."/>
            <person name="Maruyama F."/>
            <person name="Fujisawa T."/>
            <person name="Togashi T."/>
            <person name="Yamamoto N."/>
            <person name="Seo M."/>
            <person name="Sato S."/>
            <person name="Yamada T."/>
            <person name="Mori H."/>
            <person name="Tajima N."/>
            <person name="Moriyama T."/>
            <person name="Ikeuchi M."/>
            <person name="Watanabe M."/>
            <person name="Wada H."/>
            <person name="Kobayashi K."/>
            <person name="Saito M."/>
            <person name="Masuda T."/>
            <person name="Sasaki-Sekimoto Y."/>
            <person name="Mashiguchi K."/>
            <person name="Awai K."/>
            <person name="Shimojima M."/>
            <person name="Masuda S."/>
            <person name="Iwai M."/>
            <person name="Nobusawa T."/>
            <person name="Narise T."/>
            <person name="Kondo S."/>
            <person name="Saito H."/>
            <person name="Sato R."/>
            <person name="Murakawa M."/>
            <person name="Ihara Y."/>
            <person name="Oshima-Yamada Y."/>
            <person name="Ohtaka K."/>
            <person name="Satoh M."/>
            <person name="Sonobe K."/>
            <person name="Ishii M."/>
            <person name="Ohtani R."/>
            <person name="Kanamori-Sato M."/>
            <person name="Honoki R."/>
            <person name="Miyazaki D."/>
            <person name="Mochizuki H."/>
            <person name="Umetsu J."/>
            <person name="Higashi K."/>
            <person name="Shibata D."/>
            <person name="Kamiya Y."/>
            <person name="Sato N."/>
            <person name="Nakamura Y."/>
            <person name="Tabata S."/>
            <person name="Ida S."/>
            <person name="Kurokawa K."/>
            <person name="Ohta H."/>
        </authorList>
    </citation>
    <scope>NUCLEOTIDE SEQUENCE [LARGE SCALE GENOMIC DNA]</scope>
    <source>
        <strain evidence="2 3">NIES-2285</strain>
    </source>
</reference>
<accession>A0A1Y1I7V5</accession>
<evidence type="ECO:0000256" key="1">
    <source>
        <dbReference type="SAM" id="MobiDB-lite"/>
    </source>
</evidence>
<evidence type="ECO:0000313" key="3">
    <source>
        <dbReference type="Proteomes" id="UP000054558"/>
    </source>
</evidence>
<gene>
    <name evidence="2" type="ORF">KFL_002050200</name>
</gene>
<feature type="region of interest" description="Disordered" evidence="1">
    <location>
        <begin position="136"/>
        <end position="189"/>
    </location>
</feature>
<name>A0A1Y1I7V5_KLENI</name>
<dbReference type="EMBL" id="DF237154">
    <property type="protein sequence ID" value="GAQ84777.1"/>
    <property type="molecule type" value="Genomic_DNA"/>
</dbReference>